<evidence type="ECO:0000313" key="2">
    <source>
        <dbReference type="EMBL" id="CAJ1956903.1"/>
    </source>
</evidence>
<sequence length="237" mass="26389">MYLTTDDNSSTYVKQPSHKQQQADVEVSIGTNMLNEKVNSTTSPDESTMDSSTASSSSTERQDGRLSNSDSENSNTTKPCHWVGYKDGETETTEVTEDLSMEIDCDEEEQDDVSMLNSSIRTLQVEISSEYDQTPFLVTPEEVDISCCEPGAIEVAVAWDSFQNMVTYVTPTLVIPATKTTTTKTITKKSRRKRSSRKHRGRLLSGSTHSSMMTWDLDFPLRSHAEDYPGVVRSADI</sequence>
<feature type="compositionally biased region" description="Low complexity" evidence="1">
    <location>
        <begin position="49"/>
        <end position="59"/>
    </location>
</feature>
<protein>
    <submittedName>
        <fullName evidence="2">Uncharacterized protein</fullName>
    </submittedName>
</protein>
<gene>
    <name evidence="2" type="ORF">CYCCA115_LOCUS16453</name>
</gene>
<feature type="compositionally biased region" description="Polar residues" evidence="1">
    <location>
        <begin position="1"/>
        <end position="46"/>
    </location>
</feature>
<feature type="compositionally biased region" description="Polar residues" evidence="1">
    <location>
        <begin position="65"/>
        <end position="78"/>
    </location>
</feature>
<dbReference type="EMBL" id="CAKOGP040001925">
    <property type="protein sequence ID" value="CAJ1956903.1"/>
    <property type="molecule type" value="Genomic_DNA"/>
</dbReference>
<evidence type="ECO:0000313" key="3">
    <source>
        <dbReference type="Proteomes" id="UP001295423"/>
    </source>
</evidence>
<feature type="region of interest" description="Disordered" evidence="1">
    <location>
        <begin position="1"/>
        <end position="93"/>
    </location>
</feature>
<name>A0AAD2FYR6_9STRA</name>
<comment type="caution">
    <text evidence="2">The sequence shown here is derived from an EMBL/GenBank/DDBJ whole genome shotgun (WGS) entry which is preliminary data.</text>
</comment>
<feature type="region of interest" description="Disordered" evidence="1">
    <location>
        <begin position="181"/>
        <end position="204"/>
    </location>
</feature>
<feature type="compositionally biased region" description="Basic residues" evidence="1">
    <location>
        <begin position="186"/>
        <end position="202"/>
    </location>
</feature>
<dbReference type="Proteomes" id="UP001295423">
    <property type="component" value="Unassembled WGS sequence"/>
</dbReference>
<organism evidence="2 3">
    <name type="scientific">Cylindrotheca closterium</name>
    <dbReference type="NCBI Taxonomy" id="2856"/>
    <lineage>
        <taxon>Eukaryota</taxon>
        <taxon>Sar</taxon>
        <taxon>Stramenopiles</taxon>
        <taxon>Ochrophyta</taxon>
        <taxon>Bacillariophyta</taxon>
        <taxon>Bacillariophyceae</taxon>
        <taxon>Bacillariophycidae</taxon>
        <taxon>Bacillariales</taxon>
        <taxon>Bacillariaceae</taxon>
        <taxon>Cylindrotheca</taxon>
    </lineage>
</organism>
<keyword evidence="3" id="KW-1185">Reference proteome</keyword>
<reference evidence="2" key="1">
    <citation type="submission" date="2023-08" db="EMBL/GenBank/DDBJ databases">
        <authorList>
            <person name="Audoor S."/>
            <person name="Bilcke G."/>
        </authorList>
    </citation>
    <scope>NUCLEOTIDE SEQUENCE</scope>
</reference>
<evidence type="ECO:0000256" key="1">
    <source>
        <dbReference type="SAM" id="MobiDB-lite"/>
    </source>
</evidence>
<dbReference type="AlphaFoldDB" id="A0AAD2FYR6"/>
<accession>A0AAD2FYR6</accession>
<proteinExistence type="predicted"/>